<proteinExistence type="predicted"/>
<dbReference type="KEGG" id="axx:ERS451415_00993"/>
<reference evidence="2" key="1">
    <citation type="submission" date="2022-12" db="EMBL/GenBank/DDBJ databases">
        <authorList>
            <person name="Voronina O.L."/>
            <person name="Kunda M.S."/>
            <person name="Ryzhova N."/>
            <person name="Aksenova E.I."/>
        </authorList>
    </citation>
    <scope>NUCLEOTIDE SEQUENCE</scope>
    <source>
        <strain evidence="2">SCCH136:Ach223948</strain>
    </source>
</reference>
<dbReference type="OrthoDB" id="332069at2"/>
<dbReference type="InterPro" id="IPR019239">
    <property type="entry name" value="VapB_antitoxin"/>
</dbReference>
<dbReference type="Pfam" id="PF09957">
    <property type="entry name" value="VapB_antitoxin"/>
    <property type="match status" value="1"/>
</dbReference>
<name>A0A0D6G5D5_ALCXX</name>
<comment type="caution">
    <text evidence="2">The sequence shown here is derived from an EMBL/GenBank/DDBJ whole genome shotgun (WGS) entry which is preliminary data.</text>
</comment>
<evidence type="ECO:0000256" key="1">
    <source>
        <dbReference type="SAM" id="MobiDB-lite"/>
    </source>
</evidence>
<dbReference type="RefSeq" id="WP_054471260.1">
    <property type="nucleotide sequence ID" value="NZ_CYTF01000020.1"/>
</dbReference>
<evidence type="ECO:0000313" key="3">
    <source>
        <dbReference type="Proteomes" id="UP001141992"/>
    </source>
</evidence>
<gene>
    <name evidence="2" type="ORF">O9570_30560</name>
</gene>
<dbReference type="AlphaFoldDB" id="A0A0D6G5D5"/>
<evidence type="ECO:0000313" key="2">
    <source>
        <dbReference type="EMBL" id="MCZ8405824.1"/>
    </source>
</evidence>
<dbReference type="EMBL" id="JAPZVI010000053">
    <property type="protein sequence ID" value="MCZ8405824.1"/>
    <property type="molecule type" value="Genomic_DNA"/>
</dbReference>
<organism evidence="2 3">
    <name type="scientific">Alcaligenes xylosoxydans xylosoxydans</name>
    <name type="common">Achromobacter xylosoxidans</name>
    <dbReference type="NCBI Taxonomy" id="85698"/>
    <lineage>
        <taxon>Bacteria</taxon>
        <taxon>Pseudomonadati</taxon>
        <taxon>Pseudomonadota</taxon>
        <taxon>Betaproteobacteria</taxon>
        <taxon>Burkholderiales</taxon>
        <taxon>Alcaligenaceae</taxon>
        <taxon>Achromobacter</taxon>
    </lineage>
</organism>
<dbReference type="Proteomes" id="UP001141992">
    <property type="component" value="Unassembled WGS sequence"/>
</dbReference>
<sequence>MRTTVTLDDDLLELARTYTGVQETSALVTRALTQLVQKEAAKRLAKLGGSSPKLKPIPRRQTETCNDPG</sequence>
<feature type="region of interest" description="Disordered" evidence="1">
    <location>
        <begin position="46"/>
        <end position="69"/>
    </location>
</feature>
<protein>
    <submittedName>
        <fullName evidence="2">Type II toxin-antitoxin system VapB family antitoxin</fullName>
    </submittedName>
</protein>
<accession>A0A0D6G5D5</accession>